<dbReference type="Pfam" id="PF09343">
    <property type="entry name" value="DUF2460"/>
    <property type="match status" value="1"/>
</dbReference>
<dbReference type="InterPro" id="IPR011740">
    <property type="entry name" value="DUF2460"/>
</dbReference>
<protein>
    <submittedName>
        <fullName evidence="2">Glycoside hydrolase family 24</fullName>
    </submittedName>
</protein>
<dbReference type="AlphaFoldDB" id="A0A1L3SMU1"/>
<proteinExistence type="predicted"/>
<gene>
    <name evidence="2" type="ORF">BSQ44_03985</name>
</gene>
<dbReference type="GO" id="GO:0016787">
    <property type="term" value="F:hydrolase activity"/>
    <property type="evidence" value="ECO:0007669"/>
    <property type="project" value="UniProtKB-KW"/>
</dbReference>
<accession>A0A1L3SMU1</accession>
<keyword evidence="2" id="KW-0378">Hydrolase</keyword>
<sequence length="200" mass="21868">MSGFHEVQFPPDISYGASGGPGYSTTVVTTVSGHERRNANWAAARGKWNVAHGLKKREQVAALIAFFRARKGRAYGFRFKDWTDYQAFAQVLGIGDGANNTFQLVRRYASGGEIESRIIAKPVPGTVKIYRDGVEAVAGWTVNTATGLVTFTTAPASGVQVTADFEFDVPVRFDSDQMDITIETYQLGSWGQIPVLEIRP</sequence>
<dbReference type="NCBIfam" id="TIGR02217">
    <property type="entry name" value="chp_TIGR02217"/>
    <property type="match status" value="1"/>
</dbReference>
<dbReference type="EMBL" id="CP018171">
    <property type="protein sequence ID" value="APH70642.1"/>
    <property type="molecule type" value="Genomic_DNA"/>
</dbReference>
<dbReference type="RefSeq" id="WP_072602052.1">
    <property type="nucleotide sequence ID" value="NZ_CP018171.1"/>
</dbReference>
<dbReference type="Proteomes" id="UP000182840">
    <property type="component" value="Chromosome"/>
</dbReference>
<dbReference type="OrthoDB" id="1685145at2"/>
<evidence type="ECO:0000313" key="2">
    <source>
        <dbReference type="EMBL" id="APH70642.1"/>
    </source>
</evidence>
<reference evidence="3" key="1">
    <citation type="submission" date="2016-11" db="EMBL/GenBank/DDBJ databases">
        <title>Mesorhizobium oceanicum sp. nov., isolated from deep seawater in South China Sea.</title>
        <authorList>
            <person name="Fu G.-Y."/>
        </authorList>
    </citation>
    <scope>NUCLEOTIDE SEQUENCE [LARGE SCALE GENOMIC DNA]</scope>
    <source>
        <strain evidence="3">B7</strain>
    </source>
</reference>
<keyword evidence="3" id="KW-1185">Reference proteome</keyword>
<name>A0A1L3SMU1_9HYPH</name>
<dbReference type="KEGG" id="meso:BSQ44_03985"/>
<evidence type="ECO:0000313" key="3">
    <source>
        <dbReference type="Proteomes" id="UP000182840"/>
    </source>
</evidence>
<dbReference type="STRING" id="1670800.BSQ44_03985"/>
<feature type="domain" description="DUF2460" evidence="1">
    <location>
        <begin position="5"/>
        <end position="199"/>
    </location>
</feature>
<evidence type="ECO:0000259" key="1">
    <source>
        <dbReference type="Pfam" id="PF09343"/>
    </source>
</evidence>
<organism evidence="2 3">
    <name type="scientific">Aquibium oceanicum</name>
    <dbReference type="NCBI Taxonomy" id="1670800"/>
    <lineage>
        <taxon>Bacteria</taxon>
        <taxon>Pseudomonadati</taxon>
        <taxon>Pseudomonadota</taxon>
        <taxon>Alphaproteobacteria</taxon>
        <taxon>Hyphomicrobiales</taxon>
        <taxon>Phyllobacteriaceae</taxon>
        <taxon>Aquibium</taxon>
    </lineage>
</organism>